<name>A0A9X1YNQ8_9BURK</name>
<keyword evidence="2" id="KW-1185">Reference proteome</keyword>
<reference evidence="1" key="1">
    <citation type="submission" date="2021-11" db="EMBL/GenBank/DDBJ databases">
        <title>BS-T2-15 a new species belonging to the Comamonadaceae family isolated from the soil of a French oak forest.</title>
        <authorList>
            <person name="Mieszkin S."/>
            <person name="Alain K."/>
        </authorList>
    </citation>
    <scope>NUCLEOTIDE SEQUENCE</scope>
    <source>
        <strain evidence="1">BS-T2-15</strain>
    </source>
</reference>
<organism evidence="1 2">
    <name type="scientific">Scleromatobacter humisilvae</name>
    <dbReference type="NCBI Taxonomy" id="2897159"/>
    <lineage>
        <taxon>Bacteria</taxon>
        <taxon>Pseudomonadati</taxon>
        <taxon>Pseudomonadota</taxon>
        <taxon>Betaproteobacteria</taxon>
        <taxon>Burkholderiales</taxon>
        <taxon>Sphaerotilaceae</taxon>
        <taxon>Scleromatobacter</taxon>
    </lineage>
</organism>
<dbReference type="AlphaFoldDB" id="A0A9X1YNQ8"/>
<dbReference type="Proteomes" id="UP001139353">
    <property type="component" value="Unassembled WGS sequence"/>
</dbReference>
<evidence type="ECO:0000313" key="2">
    <source>
        <dbReference type="Proteomes" id="UP001139353"/>
    </source>
</evidence>
<gene>
    <name evidence="1" type="ORF">LPC04_18880</name>
</gene>
<sequence length="371" mass="41093">MNDPIYDKPPEPDEAHWREIIGQIGTEVGLPLSAALERVTVLATTGKIDRAGLRMLREEIERARRAGMIGQQLARFASGRIRQTPEQISVTQMLREVLLQRGREATARQIEISQALKPAEVVADATLLYALMQAVVDWSLDLARKNLEFKIEIKAWPPYGRLSARFSHSSSDASDRLTPVGTPLPSLDSMSWRLVQQISWTLGLVLDRTVSDSETTLTIEFPRTVHDEIEGVSVVEIDQGFGVSENSKPLAGSHVLVVAGSRDMRSLIKESIRHMGLLVDFVGSVDEAEEFCREALPHAIIYESVLANEKFQKLRLGISMDMPTFVFIEVAPEGGALQLSTNSADNHARIGRDAVMQSLPSALIYELSRTV</sequence>
<accession>A0A9X1YNQ8</accession>
<protein>
    <submittedName>
        <fullName evidence="1">Uncharacterized protein</fullName>
    </submittedName>
</protein>
<proteinExistence type="predicted"/>
<comment type="caution">
    <text evidence="1">The sequence shown here is derived from an EMBL/GenBank/DDBJ whole genome shotgun (WGS) entry which is preliminary data.</text>
</comment>
<evidence type="ECO:0000313" key="1">
    <source>
        <dbReference type="EMBL" id="MCK9687772.1"/>
    </source>
</evidence>
<dbReference type="RefSeq" id="WP_275683808.1">
    <property type="nucleotide sequence ID" value="NZ_JAJLJH010000005.1"/>
</dbReference>
<dbReference type="EMBL" id="JAJLJH010000005">
    <property type="protein sequence ID" value="MCK9687772.1"/>
    <property type="molecule type" value="Genomic_DNA"/>
</dbReference>